<reference evidence="1" key="1">
    <citation type="submission" date="2012-11" db="EMBL/GenBank/DDBJ databases">
        <title>Dependencies among metagenomic species, viruses, plasmids and units of genetic variation.</title>
        <authorList>
            <person name="Nielsen H.B."/>
            <person name="Almeida M."/>
            <person name="Juncker A.S."/>
            <person name="Rasmussen S."/>
            <person name="Li J."/>
            <person name="Sunagawa S."/>
            <person name="Plichta D."/>
            <person name="Gautier L."/>
            <person name="Le Chatelier E."/>
            <person name="Peletier E."/>
            <person name="Bonde I."/>
            <person name="Nielsen T."/>
            <person name="Manichanh C."/>
            <person name="Arumugam M."/>
            <person name="Batto J."/>
            <person name="Santos M.B.Q.D."/>
            <person name="Blom N."/>
            <person name="Borruel N."/>
            <person name="Burgdorf K.S."/>
            <person name="Boumezbeur F."/>
            <person name="Casellas F."/>
            <person name="Dore J."/>
            <person name="Guarner F."/>
            <person name="Hansen T."/>
            <person name="Hildebrand F."/>
            <person name="Kaas R.S."/>
            <person name="Kennedy S."/>
            <person name="Kristiansen K."/>
            <person name="Kultima J.R."/>
            <person name="Leonard P."/>
            <person name="Levenez F."/>
            <person name="Lund O."/>
            <person name="Moumen B."/>
            <person name="Le Paslier D."/>
            <person name="Pons N."/>
            <person name="Pedersen O."/>
            <person name="Prifti E."/>
            <person name="Qin J."/>
            <person name="Raes J."/>
            <person name="Tap J."/>
            <person name="Tims S."/>
            <person name="Ussery D.W."/>
            <person name="Yamada T."/>
            <person name="MetaHit consortium"/>
            <person name="Renault P."/>
            <person name="Sicheritz-Ponten T."/>
            <person name="Bork P."/>
            <person name="Wang J."/>
            <person name="Brunak S."/>
            <person name="Ehrlich S.D."/>
        </authorList>
    </citation>
    <scope>NUCLEOTIDE SEQUENCE [LARGE SCALE GENOMIC DNA]</scope>
</reference>
<dbReference type="AlphaFoldDB" id="R6X204"/>
<accession>R6X204</accession>
<protein>
    <submittedName>
        <fullName evidence="1">Uncharacterized protein</fullName>
    </submittedName>
</protein>
<dbReference type="Proteomes" id="UP000014937">
    <property type="component" value="Unassembled WGS sequence"/>
</dbReference>
<sequence length="124" mass="13834">MNNELELAIKDFVRNGGVVLAANDSRNIVGIRGTFEEVSEKFIKALVNMSVTIIKKNPEDFKILVAATMSHLLALAEIAEKKYDAPQLRKDVIYCLAMTLCDKDAARYAALSTKHMLEEMEDEA</sequence>
<name>R6X204_9FIRM</name>
<comment type="caution">
    <text evidence="1">The sequence shown here is derived from an EMBL/GenBank/DDBJ whole genome shotgun (WGS) entry which is preliminary data.</text>
</comment>
<evidence type="ECO:0000313" key="1">
    <source>
        <dbReference type="EMBL" id="CDD10311.1"/>
    </source>
</evidence>
<organism evidence="1 2">
    <name type="scientific">Phascolarctobacterium succinatutens CAG:287</name>
    <dbReference type="NCBI Taxonomy" id="1263101"/>
    <lineage>
        <taxon>Bacteria</taxon>
        <taxon>Bacillati</taxon>
        <taxon>Bacillota</taxon>
        <taxon>Negativicutes</taxon>
        <taxon>Acidaminococcales</taxon>
        <taxon>Acidaminococcaceae</taxon>
        <taxon>Phascolarctobacterium</taxon>
    </lineage>
</organism>
<proteinExistence type="predicted"/>
<dbReference type="HOGENOM" id="CLU_2001723_0_0_9"/>
<dbReference type="RefSeq" id="WP_021720973.1">
    <property type="nucleotide sequence ID" value="NZ_FR892819.1"/>
</dbReference>
<gene>
    <name evidence="1" type="ORF">BN587_01941</name>
</gene>
<dbReference type="EMBL" id="CBGL010000029">
    <property type="protein sequence ID" value="CDD10311.1"/>
    <property type="molecule type" value="Genomic_DNA"/>
</dbReference>
<evidence type="ECO:0000313" key="2">
    <source>
        <dbReference type="Proteomes" id="UP000014937"/>
    </source>
</evidence>